<dbReference type="GO" id="GO:0016793">
    <property type="term" value="F:triphosphoric monoester hydrolase activity"/>
    <property type="evidence" value="ECO:0007669"/>
    <property type="project" value="InterPro"/>
</dbReference>
<dbReference type="OrthoDB" id="9803619at2"/>
<evidence type="ECO:0000259" key="3">
    <source>
        <dbReference type="PROSITE" id="PS51831"/>
    </source>
</evidence>
<dbReference type="SMART" id="SM00471">
    <property type="entry name" value="HDc"/>
    <property type="match status" value="1"/>
</dbReference>
<evidence type="ECO:0000256" key="2">
    <source>
        <dbReference type="HAMAP-Rule" id="MF_01212"/>
    </source>
</evidence>
<dbReference type="InterPro" id="IPR051094">
    <property type="entry name" value="Diverse_Catalytic_Enzymes"/>
</dbReference>
<dbReference type="NCBIfam" id="TIGR01353">
    <property type="entry name" value="dGTP_triPase"/>
    <property type="match status" value="1"/>
</dbReference>
<dbReference type="NCBIfam" id="NF002327">
    <property type="entry name" value="PRK01286.1-2"/>
    <property type="match status" value="1"/>
</dbReference>
<dbReference type="PANTHER" id="PTHR35795:SF1">
    <property type="entry name" value="BIS(5'-NUCLEOSYL)-TETRAPHOSPHATASE, SYMMETRICAL"/>
    <property type="match status" value="1"/>
</dbReference>
<feature type="domain" description="HD" evidence="3">
    <location>
        <begin position="81"/>
        <end position="191"/>
    </location>
</feature>
<keyword evidence="1 2" id="KW-0378">Hydrolase</keyword>
<evidence type="ECO:0000313" key="4">
    <source>
        <dbReference type="EMBL" id="CUQ80701.1"/>
    </source>
</evidence>
<dbReference type="InterPro" id="IPR006261">
    <property type="entry name" value="dGTPase"/>
</dbReference>
<dbReference type="Pfam" id="PF01966">
    <property type="entry name" value="HD"/>
    <property type="match status" value="1"/>
</dbReference>
<dbReference type="PROSITE" id="PS51831">
    <property type="entry name" value="HD"/>
    <property type="match status" value="1"/>
</dbReference>
<protein>
    <recommendedName>
        <fullName evidence="2">Deoxyguanosinetriphosphate triphosphohydrolase-like protein</fullName>
    </recommendedName>
</protein>
<dbReference type="EMBL" id="CZBY01000001">
    <property type="protein sequence ID" value="CUQ80701.1"/>
    <property type="molecule type" value="Genomic_DNA"/>
</dbReference>
<dbReference type="SUPFAM" id="SSF109604">
    <property type="entry name" value="HD-domain/PDEase-like"/>
    <property type="match status" value="1"/>
</dbReference>
<dbReference type="CDD" id="cd00077">
    <property type="entry name" value="HDc"/>
    <property type="match status" value="1"/>
</dbReference>
<dbReference type="Gene3D" id="1.10.3210.10">
    <property type="entry name" value="Hypothetical protein af1432"/>
    <property type="match status" value="1"/>
</dbReference>
<evidence type="ECO:0000256" key="1">
    <source>
        <dbReference type="ARBA" id="ARBA00022801"/>
    </source>
</evidence>
<dbReference type="Pfam" id="PF13286">
    <property type="entry name" value="HD_assoc"/>
    <property type="match status" value="1"/>
</dbReference>
<dbReference type="PANTHER" id="PTHR35795">
    <property type="entry name" value="SLR1885 PROTEIN"/>
    <property type="match status" value="1"/>
</dbReference>
<dbReference type="InterPro" id="IPR023023">
    <property type="entry name" value="dNTPase_2"/>
</dbReference>
<accession>A0A174Z9L9</accession>
<comment type="similarity">
    <text evidence="2">Belongs to the dGTPase family. Type 2 subfamily.</text>
</comment>
<dbReference type="AlphaFoldDB" id="A0A174Z9L9"/>
<dbReference type="InterPro" id="IPR006674">
    <property type="entry name" value="HD_domain"/>
</dbReference>
<dbReference type="Proteomes" id="UP000095662">
    <property type="component" value="Unassembled WGS sequence"/>
</dbReference>
<name>A0A174Z9L9_9FIRM</name>
<evidence type="ECO:0000313" key="5">
    <source>
        <dbReference type="Proteomes" id="UP000095662"/>
    </source>
</evidence>
<dbReference type="STRING" id="39492.ERS852540_00086"/>
<sequence length="336" mass="38407">MDSNNGKSPRTVTEEIENLTLSPYACKSTATKGRKVYEPPCDIRTEFQRDRDRIIHCNSFRRLKHKTQVFLIPKSDHYRTRLTHTLEVSQIARTIARALRLNEDLTEAIALGHDLGHTPFGHDGERTLDQLVPDHFRHYEQSKRVVEVIEKNGQGLNLTSEVIDGILCHTNATAKTLEGQVVKFSDKIAYINHDIEDAIRGGVLRQEDLPKGPIEVLGKSKSERITTLIKSIIANSTDLIQYDEATRQAHDELRKFMFDKVYFAPSTNAEKGKACHIVEYLYKYFIGSPEKMPELYVGFAKEYGLERAVCDFISGMTDDFAVDYFKELCIPKSWSY</sequence>
<reference evidence="4 5" key="1">
    <citation type="submission" date="2015-09" db="EMBL/GenBank/DDBJ databases">
        <authorList>
            <consortium name="Pathogen Informatics"/>
        </authorList>
    </citation>
    <scope>NUCLEOTIDE SEQUENCE [LARGE SCALE GENOMIC DNA]</scope>
    <source>
        <strain evidence="4 5">2789STDY5834928</strain>
    </source>
</reference>
<dbReference type="InterPro" id="IPR003607">
    <property type="entry name" value="HD/PDEase_dom"/>
</dbReference>
<dbReference type="InterPro" id="IPR026875">
    <property type="entry name" value="PHydrolase_assoc_dom"/>
</dbReference>
<proteinExistence type="inferred from homology"/>
<dbReference type="HAMAP" id="MF_01212">
    <property type="entry name" value="dGTPase_type2"/>
    <property type="match status" value="1"/>
</dbReference>
<organism evidence="4 5">
    <name type="scientific">[Eubacterium] siraeum</name>
    <dbReference type="NCBI Taxonomy" id="39492"/>
    <lineage>
        <taxon>Bacteria</taxon>
        <taxon>Bacillati</taxon>
        <taxon>Bacillota</taxon>
        <taxon>Clostridia</taxon>
        <taxon>Eubacteriales</taxon>
        <taxon>Oscillospiraceae</taxon>
        <taxon>Oscillospiraceae incertae sedis</taxon>
    </lineage>
</organism>
<gene>
    <name evidence="4" type="primary">dgt</name>
    <name evidence="4" type="ORF">ERS852540_00086</name>
</gene>